<dbReference type="Proteomes" id="UP000017836">
    <property type="component" value="Unassembled WGS sequence"/>
</dbReference>
<evidence type="ECO:0000256" key="1">
    <source>
        <dbReference type="ARBA" id="ARBA00004123"/>
    </source>
</evidence>
<evidence type="ECO:0000256" key="2">
    <source>
        <dbReference type="ARBA" id="ARBA00023242"/>
    </source>
</evidence>
<dbReference type="eggNOG" id="KOG2351">
    <property type="taxonomic scope" value="Eukaryota"/>
</dbReference>
<dbReference type="InterPro" id="IPR010997">
    <property type="entry name" value="HRDC-like_sf"/>
</dbReference>
<protein>
    <recommendedName>
        <fullName evidence="6">RNA polymerase Rpb4/RPC9 core domain-containing protein</fullName>
    </recommendedName>
</protein>
<dbReference type="Gene3D" id="1.20.1250.40">
    <property type="match status" value="1"/>
</dbReference>
<feature type="compositionally biased region" description="Basic and acidic residues" evidence="3">
    <location>
        <begin position="40"/>
        <end position="50"/>
    </location>
</feature>
<dbReference type="Pfam" id="PF03874">
    <property type="entry name" value="RNA_pol_Rpb4"/>
    <property type="match status" value="1"/>
</dbReference>
<feature type="compositionally biased region" description="Polar residues" evidence="3">
    <location>
        <begin position="7"/>
        <end position="17"/>
    </location>
</feature>
<dbReference type="GO" id="GO:0030422">
    <property type="term" value="P:siRNA processing"/>
    <property type="evidence" value="ECO:0000318"/>
    <property type="project" value="GO_Central"/>
</dbReference>
<name>U5DCM4_AMBTC</name>
<evidence type="ECO:0000256" key="3">
    <source>
        <dbReference type="SAM" id="MobiDB-lite"/>
    </source>
</evidence>
<gene>
    <name evidence="4" type="ORF">AMTR_s00061p00169370</name>
</gene>
<dbReference type="SUPFAM" id="SSF47819">
    <property type="entry name" value="HRDC-like"/>
    <property type="match status" value="1"/>
</dbReference>
<keyword evidence="5" id="KW-1185">Reference proteome</keyword>
<dbReference type="InterPro" id="IPR038324">
    <property type="entry name" value="Rpb4/RPC9_sf"/>
</dbReference>
<evidence type="ECO:0008006" key="6">
    <source>
        <dbReference type="Google" id="ProtNLM"/>
    </source>
</evidence>
<evidence type="ECO:0000313" key="4">
    <source>
        <dbReference type="EMBL" id="ERN19167.1"/>
    </source>
</evidence>
<comment type="subcellular location">
    <subcellularLocation>
        <location evidence="1">Nucleus</location>
    </subcellularLocation>
</comment>
<dbReference type="Gramene" id="ERN19167">
    <property type="protein sequence ID" value="ERN19167"/>
    <property type="gene ID" value="AMTR_s00061p00169370"/>
</dbReference>
<feature type="compositionally biased region" description="Low complexity" evidence="3">
    <location>
        <begin position="26"/>
        <end position="39"/>
    </location>
</feature>
<dbReference type="EMBL" id="KI392075">
    <property type="protein sequence ID" value="ERN19167.1"/>
    <property type="molecule type" value="Genomic_DNA"/>
</dbReference>
<proteinExistence type="predicted"/>
<keyword evidence="2" id="KW-0539">Nucleus</keyword>
<dbReference type="InterPro" id="IPR045222">
    <property type="entry name" value="Rpb4-like"/>
</dbReference>
<reference evidence="5" key="1">
    <citation type="journal article" date="2013" name="Science">
        <title>The Amborella genome and the evolution of flowering plants.</title>
        <authorList>
            <consortium name="Amborella Genome Project"/>
        </authorList>
    </citation>
    <scope>NUCLEOTIDE SEQUENCE [LARGE SCALE GENOMIC DNA]</scope>
</reference>
<dbReference type="GO" id="GO:0030880">
    <property type="term" value="C:RNA polymerase complex"/>
    <property type="evidence" value="ECO:0007669"/>
    <property type="project" value="InterPro"/>
</dbReference>
<dbReference type="InterPro" id="IPR005574">
    <property type="entry name" value="Rpb4/RPC9"/>
</dbReference>
<dbReference type="HOGENOM" id="CLU_1398091_0_0_1"/>
<sequence>MADKTGKSSTPISNGGKASSKFKPVAASAKGKATTAKDANVGKENWDKAGKAGKGGSSREGKKSAPVVELNIEQELPSDSRCLMDCEAAIMLERIEEQLRTLSNDPAIKIPQSFNLGLKYAKSCTYYKKPESVKQVRELLGRYQLSDVESCLIANAHPETVEEVYSFVPSFKLSYWAQLGGDPTKQQSHILRVGL</sequence>
<dbReference type="GO" id="GO:0006352">
    <property type="term" value="P:DNA-templated transcription initiation"/>
    <property type="evidence" value="ECO:0007669"/>
    <property type="project" value="InterPro"/>
</dbReference>
<dbReference type="AlphaFoldDB" id="U5DCM4"/>
<evidence type="ECO:0000313" key="5">
    <source>
        <dbReference type="Proteomes" id="UP000017836"/>
    </source>
</evidence>
<dbReference type="GO" id="GO:0000166">
    <property type="term" value="F:nucleotide binding"/>
    <property type="evidence" value="ECO:0007669"/>
    <property type="project" value="InterPro"/>
</dbReference>
<organism evidence="4 5">
    <name type="scientific">Amborella trichopoda</name>
    <dbReference type="NCBI Taxonomy" id="13333"/>
    <lineage>
        <taxon>Eukaryota</taxon>
        <taxon>Viridiplantae</taxon>
        <taxon>Streptophyta</taxon>
        <taxon>Embryophyta</taxon>
        <taxon>Tracheophyta</taxon>
        <taxon>Spermatophyta</taxon>
        <taxon>Magnoliopsida</taxon>
        <taxon>Amborellales</taxon>
        <taxon>Amborellaceae</taxon>
        <taxon>Amborella</taxon>
    </lineage>
</organism>
<dbReference type="PANTHER" id="PTHR21297">
    <property type="entry name" value="DNA-DIRECTED RNA POLYMERASE II"/>
    <property type="match status" value="1"/>
</dbReference>
<feature type="region of interest" description="Disordered" evidence="3">
    <location>
        <begin position="1"/>
        <end position="66"/>
    </location>
</feature>
<accession>U5DCM4</accession>
<dbReference type="STRING" id="13333.U5DCM4"/>
<dbReference type="GO" id="GO:0005634">
    <property type="term" value="C:nucleus"/>
    <property type="evidence" value="ECO:0007669"/>
    <property type="project" value="UniProtKB-SubCell"/>
</dbReference>